<evidence type="ECO:0000313" key="3">
    <source>
        <dbReference type="Proteomes" id="UP000000560"/>
    </source>
</evidence>
<protein>
    <submittedName>
        <fullName evidence="2">Uncharacterized protein</fullName>
    </submittedName>
</protein>
<evidence type="ECO:0000313" key="2">
    <source>
        <dbReference type="EMBL" id="CBF71257.1"/>
    </source>
</evidence>
<accession>Q5AYD9</accession>
<evidence type="ECO:0000256" key="1">
    <source>
        <dbReference type="SAM" id="MobiDB-lite"/>
    </source>
</evidence>
<dbReference type="GeneID" id="2870473"/>
<feature type="compositionally biased region" description="Basic residues" evidence="1">
    <location>
        <begin position="581"/>
        <end position="590"/>
    </location>
</feature>
<proteinExistence type="predicted"/>
<accession>C8V1M6</accession>
<dbReference type="KEGG" id="ani:ANIA_06691"/>
<reference evidence="3" key="1">
    <citation type="journal article" date="2005" name="Nature">
        <title>Sequencing of Aspergillus nidulans and comparative analysis with A. fumigatus and A. oryzae.</title>
        <authorList>
            <person name="Galagan J.E."/>
            <person name="Calvo S.E."/>
            <person name="Cuomo C."/>
            <person name="Ma L.J."/>
            <person name="Wortman J.R."/>
            <person name="Batzoglou S."/>
            <person name="Lee S.I."/>
            <person name="Basturkmen M."/>
            <person name="Spevak C.C."/>
            <person name="Clutterbuck J."/>
            <person name="Kapitonov V."/>
            <person name="Jurka J."/>
            <person name="Scazzocchio C."/>
            <person name="Farman M."/>
            <person name="Butler J."/>
            <person name="Purcell S."/>
            <person name="Harris S."/>
            <person name="Braus G.H."/>
            <person name="Draht O."/>
            <person name="Busch S."/>
            <person name="D'Enfert C."/>
            <person name="Bouchier C."/>
            <person name="Goldman G.H."/>
            <person name="Bell-Pedersen D."/>
            <person name="Griffiths-Jones S."/>
            <person name="Doonan J.H."/>
            <person name="Yu J."/>
            <person name="Vienken K."/>
            <person name="Pain A."/>
            <person name="Freitag M."/>
            <person name="Selker E.U."/>
            <person name="Archer D.B."/>
            <person name="Penalva M.A."/>
            <person name="Oakley B.R."/>
            <person name="Momany M."/>
            <person name="Tanaka T."/>
            <person name="Kumagai T."/>
            <person name="Asai K."/>
            <person name="Machida M."/>
            <person name="Nierman W.C."/>
            <person name="Denning D.W."/>
            <person name="Caddick M."/>
            <person name="Hynes M."/>
            <person name="Paoletti M."/>
            <person name="Fischer R."/>
            <person name="Miller B."/>
            <person name="Dyer P."/>
            <person name="Sachs M.S."/>
            <person name="Osmani S.A."/>
            <person name="Birren B.W."/>
        </authorList>
    </citation>
    <scope>NUCLEOTIDE SEQUENCE [LARGE SCALE GENOMIC DNA]</scope>
    <source>
        <strain evidence="3">FGSC A4 / ATCC 38163 / CBS 112.46 / NRRL 194 / M139</strain>
    </source>
</reference>
<dbReference type="OMA" id="FIVFTSH"/>
<gene>
    <name evidence="2" type="ORF">ANIA_06691</name>
</gene>
<dbReference type="InParanoid" id="Q5AYD9"/>
<dbReference type="RefSeq" id="XP_664295.1">
    <property type="nucleotide sequence ID" value="XM_659203.1"/>
</dbReference>
<name>Q5AYD9_EMENI</name>
<feature type="region of interest" description="Disordered" evidence="1">
    <location>
        <begin position="563"/>
        <end position="590"/>
    </location>
</feature>
<dbReference type="VEuPathDB" id="FungiDB:AN6691"/>
<keyword evidence="3" id="KW-1185">Reference proteome</keyword>
<dbReference type="OrthoDB" id="4498773at2759"/>
<organism evidence="2 3">
    <name type="scientific">Emericella nidulans (strain FGSC A4 / ATCC 38163 / CBS 112.46 / NRRL 194 / M139)</name>
    <name type="common">Aspergillus nidulans</name>
    <dbReference type="NCBI Taxonomy" id="227321"/>
    <lineage>
        <taxon>Eukaryota</taxon>
        <taxon>Fungi</taxon>
        <taxon>Dikarya</taxon>
        <taxon>Ascomycota</taxon>
        <taxon>Pezizomycotina</taxon>
        <taxon>Eurotiomycetes</taxon>
        <taxon>Eurotiomycetidae</taxon>
        <taxon>Eurotiales</taxon>
        <taxon>Aspergillaceae</taxon>
        <taxon>Aspergillus</taxon>
        <taxon>Aspergillus subgen. Nidulantes</taxon>
    </lineage>
</organism>
<reference evidence="3" key="2">
    <citation type="journal article" date="2009" name="Fungal Genet. Biol.">
        <title>The 2008 update of the Aspergillus nidulans genome annotation: a community effort.</title>
        <authorList>
            <person name="Wortman J.R."/>
            <person name="Gilsenan J.M."/>
            <person name="Joardar V."/>
            <person name="Deegan J."/>
            <person name="Clutterbuck J."/>
            <person name="Andersen M.R."/>
            <person name="Archer D."/>
            <person name="Bencina M."/>
            <person name="Braus G."/>
            <person name="Coutinho P."/>
            <person name="von Dohren H."/>
            <person name="Doonan J."/>
            <person name="Driessen A.J."/>
            <person name="Durek P."/>
            <person name="Espeso E."/>
            <person name="Fekete E."/>
            <person name="Flipphi M."/>
            <person name="Estrada C.G."/>
            <person name="Geysens S."/>
            <person name="Goldman G."/>
            <person name="de Groot P.W."/>
            <person name="Hansen K."/>
            <person name="Harris S.D."/>
            <person name="Heinekamp T."/>
            <person name="Helmstaedt K."/>
            <person name="Henrissat B."/>
            <person name="Hofmann G."/>
            <person name="Homan T."/>
            <person name="Horio T."/>
            <person name="Horiuchi H."/>
            <person name="James S."/>
            <person name="Jones M."/>
            <person name="Karaffa L."/>
            <person name="Karanyi Z."/>
            <person name="Kato M."/>
            <person name="Keller N."/>
            <person name="Kelly D.E."/>
            <person name="Kiel J.A."/>
            <person name="Kim J.M."/>
            <person name="van der Klei I.J."/>
            <person name="Klis F.M."/>
            <person name="Kovalchuk A."/>
            <person name="Krasevec N."/>
            <person name="Kubicek C.P."/>
            <person name="Liu B."/>
            <person name="Maccabe A."/>
            <person name="Meyer V."/>
            <person name="Mirabito P."/>
            <person name="Miskei M."/>
            <person name="Mos M."/>
            <person name="Mullins J."/>
            <person name="Nelson D.R."/>
            <person name="Nielsen J."/>
            <person name="Oakley B.R."/>
            <person name="Osmani S.A."/>
            <person name="Pakula T."/>
            <person name="Paszewski A."/>
            <person name="Paulsen I."/>
            <person name="Pilsyk S."/>
            <person name="Pocsi I."/>
            <person name="Punt P.J."/>
            <person name="Ram A.F."/>
            <person name="Ren Q."/>
            <person name="Robellet X."/>
            <person name="Robson G."/>
            <person name="Seiboth B."/>
            <person name="van Solingen P."/>
            <person name="Specht T."/>
            <person name="Sun J."/>
            <person name="Taheri-Talesh N."/>
            <person name="Takeshita N."/>
            <person name="Ussery D."/>
            <person name="vanKuyk P.A."/>
            <person name="Visser H."/>
            <person name="van de Vondervoort P.J."/>
            <person name="de Vries R.P."/>
            <person name="Walton J."/>
            <person name="Xiang X."/>
            <person name="Xiong Y."/>
            <person name="Zeng A.P."/>
            <person name="Brandt B.W."/>
            <person name="Cornell M.J."/>
            <person name="van den Hondel C.A."/>
            <person name="Visser J."/>
            <person name="Oliver S.G."/>
            <person name="Turner G."/>
        </authorList>
    </citation>
    <scope>GENOME REANNOTATION</scope>
    <source>
        <strain evidence="3">FGSC A4 / ATCC 38163 / CBS 112.46 / NRRL 194 / M139</strain>
    </source>
</reference>
<dbReference type="AlphaFoldDB" id="Q5AYD9"/>
<dbReference type="EMBL" id="BN001301">
    <property type="protein sequence ID" value="CBF71257.1"/>
    <property type="molecule type" value="Genomic_DNA"/>
</dbReference>
<dbReference type="eggNOG" id="ENOG502S31A">
    <property type="taxonomic scope" value="Eukaryota"/>
</dbReference>
<sequence length="590" mass="68037">MDDNIDPVDWEEDINDILSDTFEEEDQPTTLTDLTDAKLHPLQTLYIEYIDDLPEYPKTHINGHTYIIAADKMSQSEAEQRVQDPSLRLLYHTYLDEKAWQEIQTIRKDIDLVENDIRKRNAFSLYRSKKRFFNSGKACIENLSSCAPVFRKSFYPDINNKHHPYISCINSAPGPLQKHYHSSLKGHTSIDLEFLERLFNESILPSQEECAVIEPLTTRRKFCVNIQETPYILFTSHGIHQHPPPPPHKPPEQILKGIESIIRNMRNPSLTLVTNYSIAKFLRSPELEAFCQQYNASTPAEIHASLSNIDRISAIIQKQRLLTYPEGQDFNGVVYISNINPTLKQYIQEKYRDPDGIMILCAYKEQIMLLNKLTSFEVDMSYKRIRQKNMNEVVFATYLHEHGKSQPVEFNSIHGNGISGIIVDMDTKQYAGVWSRMASLVDCKSEEDYDQLCDLLAAYEDPKIQNWALHKKNAVIKAGLNKNCSRIPSSLYDSIWNHTNSAEQSHHKANAGGKQLSLIEAVQNSAKLDKQDIIQYQNRDYFGVHHSYRTANMEANYLRHLAREESRKRRRSSSAHLSSRSGRHLLQKAL</sequence>
<dbReference type="Proteomes" id="UP000000560">
    <property type="component" value="Chromosome I"/>
</dbReference>
<dbReference type="HOGENOM" id="CLU_025896_0_0_1"/>